<evidence type="ECO:0008006" key="4">
    <source>
        <dbReference type="Google" id="ProtNLM"/>
    </source>
</evidence>
<feature type="transmembrane region" description="Helical" evidence="1">
    <location>
        <begin position="23"/>
        <end position="41"/>
    </location>
</feature>
<keyword evidence="3" id="KW-1185">Reference proteome</keyword>
<sequence length="164" mass="17954">MTESASSGSPRRDLYTERLTAPWWWWLIGAVLTAVLGYEIRLAAYHQAWSWAAFPVLAILIGWGIWSMGRPKVAVDADGAVHANKAVLPREVIARGAAIAPSAKSAAMGRQLDPAAYVMHHAWIKSMVLLVLDDPDDPTPYWLISTRHPEKVLAALQMSDAAQG</sequence>
<proteinExistence type="predicted"/>
<keyword evidence="1" id="KW-0812">Transmembrane</keyword>
<dbReference type="RefSeq" id="WP_183371165.1">
    <property type="nucleotide sequence ID" value="NZ_BAABHL010000013.1"/>
</dbReference>
<gene>
    <name evidence="2" type="ORF">BKA16_002753</name>
</gene>
<evidence type="ECO:0000313" key="2">
    <source>
        <dbReference type="EMBL" id="MBB4136201.1"/>
    </source>
</evidence>
<dbReference type="Pfam" id="PF11292">
    <property type="entry name" value="DUF3093"/>
    <property type="match status" value="1"/>
</dbReference>
<dbReference type="AlphaFoldDB" id="A0A840EX90"/>
<evidence type="ECO:0000313" key="3">
    <source>
        <dbReference type="Proteomes" id="UP000551501"/>
    </source>
</evidence>
<feature type="transmembrane region" description="Helical" evidence="1">
    <location>
        <begin position="48"/>
        <end position="66"/>
    </location>
</feature>
<comment type="caution">
    <text evidence="2">The sequence shown here is derived from an EMBL/GenBank/DDBJ whole genome shotgun (WGS) entry which is preliminary data.</text>
</comment>
<reference evidence="2 3" key="1">
    <citation type="submission" date="2020-08" db="EMBL/GenBank/DDBJ databases">
        <title>Sequencing the genomes of 1000 actinobacteria strains.</title>
        <authorList>
            <person name="Klenk H.-P."/>
        </authorList>
    </citation>
    <scope>NUCLEOTIDE SEQUENCE [LARGE SCALE GENOMIC DNA]</scope>
    <source>
        <strain evidence="2 3">DSM 45298</strain>
    </source>
</reference>
<keyword evidence="1" id="KW-0472">Membrane</keyword>
<dbReference type="InterPro" id="IPR021443">
    <property type="entry name" value="DUF3093"/>
</dbReference>
<dbReference type="Proteomes" id="UP000551501">
    <property type="component" value="Unassembled WGS sequence"/>
</dbReference>
<evidence type="ECO:0000256" key="1">
    <source>
        <dbReference type="SAM" id="Phobius"/>
    </source>
</evidence>
<organism evidence="2 3">
    <name type="scientific">Gordonia humi</name>
    <dbReference type="NCBI Taxonomy" id="686429"/>
    <lineage>
        <taxon>Bacteria</taxon>
        <taxon>Bacillati</taxon>
        <taxon>Actinomycetota</taxon>
        <taxon>Actinomycetes</taxon>
        <taxon>Mycobacteriales</taxon>
        <taxon>Gordoniaceae</taxon>
        <taxon>Gordonia</taxon>
    </lineage>
</organism>
<accession>A0A840EX90</accession>
<keyword evidence="1" id="KW-1133">Transmembrane helix</keyword>
<name>A0A840EX90_9ACTN</name>
<protein>
    <recommendedName>
        <fullName evidence="4">DUF3093 domain-containing protein</fullName>
    </recommendedName>
</protein>
<dbReference type="EMBL" id="JACIFP010000001">
    <property type="protein sequence ID" value="MBB4136201.1"/>
    <property type="molecule type" value="Genomic_DNA"/>
</dbReference>